<dbReference type="AlphaFoldDB" id="A0A2H3E3P1"/>
<evidence type="ECO:0000313" key="2">
    <source>
        <dbReference type="Proteomes" id="UP000217790"/>
    </source>
</evidence>
<accession>A0A2H3E3P1</accession>
<protein>
    <submittedName>
        <fullName evidence="1">Uncharacterized protein</fullName>
    </submittedName>
</protein>
<gene>
    <name evidence="1" type="ORF">ARMGADRAFT_1098961</name>
</gene>
<dbReference type="Proteomes" id="UP000217790">
    <property type="component" value="Unassembled WGS sequence"/>
</dbReference>
<keyword evidence="2" id="KW-1185">Reference proteome</keyword>
<evidence type="ECO:0000313" key="1">
    <source>
        <dbReference type="EMBL" id="PBK94296.1"/>
    </source>
</evidence>
<organism evidence="1 2">
    <name type="scientific">Armillaria gallica</name>
    <name type="common">Bulbous honey fungus</name>
    <name type="synonym">Armillaria bulbosa</name>
    <dbReference type="NCBI Taxonomy" id="47427"/>
    <lineage>
        <taxon>Eukaryota</taxon>
        <taxon>Fungi</taxon>
        <taxon>Dikarya</taxon>
        <taxon>Basidiomycota</taxon>
        <taxon>Agaricomycotina</taxon>
        <taxon>Agaricomycetes</taxon>
        <taxon>Agaricomycetidae</taxon>
        <taxon>Agaricales</taxon>
        <taxon>Marasmiineae</taxon>
        <taxon>Physalacriaceae</taxon>
        <taxon>Armillaria</taxon>
    </lineage>
</organism>
<sequence length="296" mass="33906">MCLDRDMHSGPPIIPIEEELEAVQLLPEDALSVFPALVYSLGFEELEVEDHDYTLEGTLKEFEGCSESPWAINIMKNQAHSSSHGCQSMVTRDTVQYLEFWEFCLWPLCPAGDKLQISAWESYANAHQLQHQFFLPRYMYEYRMLVFSHCRATESEEQWLISTCIMVTIFNSGQHSGLEIDVDNGMEDAHECLMPSLSGHPLQTVMYQPVRRRKNQLRVHQKGQRIKDQTGRKAYWTLSVKKPKISAIQASETCNIMPDMPNQESDQTLISPNKPFIQCTVPFLVLPPSSAPKHKV</sequence>
<reference evidence="2" key="1">
    <citation type="journal article" date="2017" name="Nat. Ecol. Evol.">
        <title>Genome expansion and lineage-specific genetic innovations in the forest pathogenic fungi Armillaria.</title>
        <authorList>
            <person name="Sipos G."/>
            <person name="Prasanna A.N."/>
            <person name="Walter M.C."/>
            <person name="O'Connor E."/>
            <person name="Balint B."/>
            <person name="Krizsan K."/>
            <person name="Kiss B."/>
            <person name="Hess J."/>
            <person name="Varga T."/>
            <person name="Slot J."/>
            <person name="Riley R."/>
            <person name="Boka B."/>
            <person name="Rigling D."/>
            <person name="Barry K."/>
            <person name="Lee J."/>
            <person name="Mihaltcheva S."/>
            <person name="LaButti K."/>
            <person name="Lipzen A."/>
            <person name="Waldron R."/>
            <person name="Moloney N.M."/>
            <person name="Sperisen C."/>
            <person name="Kredics L."/>
            <person name="Vagvoelgyi C."/>
            <person name="Patrignani A."/>
            <person name="Fitzpatrick D."/>
            <person name="Nagy I."/>
            <person name="Doyle S."/>
            <person name="Anderson J.B."/>
            <person name="Grigoriev I.V."/>
            <person name="Gueldener U."/>
            <person name="Muensterkoetter M."/>
            <person name="Nagy L.G."/>
        </authorList>
    </citation>
    <scope>NUCLEOTIDE SEQUENCE [LARGE SCALE GENOMIC DNA]</scope>
    <source>
        <strain evidence="2">Ar21-2</strain>
    </source>
</reference>
<name>A0A2H3E3P1_ARMGA</name>
<dbReference type="EMBL" id="KZ293654">
    <property type="protein sequence ID" value="PBK94296.1"/>
    <property type="molecule type" value="Genomic_DNA"/>
</dbReference>
<dbReference type="InParanoid" id="A0A2H3E3P1"/>
<proteinExistence type="predicted"/>